<evidence type="ECO:0000313" key="2">
    <source>
        <dbReference type="Proteomes" id="UP000827952"/>
    </source>
</evidence>
<dbReference type="Proteomes" id="UP000827952">
    <property type="component" value="Segment"/>
</dbReference>
<accession>A0AAE8Y1S4</accession>
<organism evidence="1 2">
    <name type="scientific">Alcaligenes phage vB_Af_QDWS595</name>
    <dbReference type="NCBI Taxonomy" id="2877946"/>
    <lineage>
        <taxon>Viruses</taxon>
        <taxon>Duplodnaviria</taxon>
        <taxon>Heunggongvirae</taxon>
        <taxon>Uroviricota</taxon>
        <taxon>Caudoviricetes</taxon>
        <taxon>Schitoviridae</taxon>
        <taxon>Petruschkyvirus</taxon>
        <taxon>Petruschkyvirus QDWS595</taxon>
    </lineage>
</organism>
<evidence type="ECO:0000313" key="1">
    <source>
        <dbReference type="EMBL" id="UCR75552.1"/>
    </source>
</evidence>
<gene>
    <name evidence="1" type="ORF">vBAfaPQDWS595_68</name>
</gene>
<keyword evidence="2" id="KW-1185">Reference proteome</keyword>
<name>A0AAE8Y1S4_9CAUD</name>
<dbReference type="EMBL" id="OK149171">
    <property type="protein sequence ID" value="UCR75552.1"/>
    <property type="molecule type" value="Genomic_DNA"/>
</dbReference>
<sequence>MQRHILILKKAHQLLSVPGVHTTGTSEDKDGKLDLARAIFKATTLVEGGELGKGTAIGAVYQVLRSNGYTGSIFNFNDLYKLEDILKVLKIASEGENHEK</sequence>
<proteinExistence type="predicted"/>
<reference evidence="1" key="1">
    <citation type="submission" date="2021-09" db="EMBL/GenBank/DDBJ databases">
        <title>Complete genome analysis of a novel Alcaligenes phage vB_Af_QDWS595.</title>
        <authorList>
            <person name="Jing Y."/>
            <person name="Wang J."/>
        </authorList>
    </citation>
    <scope>NUCLEOTIDE SEQUENCE</scope>
</reference>
<protein>
    <submittedName>
        <fullName evidence="1">Uncharacterized protein</fullName>
    </submittedName>
</protein>